<dbReference type="GO" id="GO:0006508">
    <property type="term" value="P:proteolysis"/>
    <property type="evidence" value="ECO:0007669"/>
    <property type="project" value="UniProtKB-KW"/>
</dbReference>
<reference evidence="12 13" key="1">
    <citation type="journal article" date="2017" name="Mol. Biol. Evol.">
        <title>The 4-celled Tetrabaena socialis nuclear genome reveals the essential components for genetic control of cell number at the origin of multicellularity in the volvocine lineage.</title>
        <authorList>
            <person name="Featherston J."/>
            <person name="Arakaki Y."/>
            <person name="Hanschen E.R."/>
            <person name="Ferris P.J."/>
            <person name="Michod R.E."/>
            <person name="Olson B.J.S.C."/>
            <person name="Nozaki H."/>
            <person name="Durand P.M."/>
        </authorList>
    </citation>
    <scope>NUCLEOTIDE SEQUENCE [LARGE SCALE GENOMIC DNA]</scope>
    <source>
        <strain evidence="12 13">NIES-571</strain>
    </source>
</reference>
<evidence type="ECO:0000256" key="2">
    <source>
        <dbReference type="ARBA" id="ARBA00004613"/>
    </source>
</evidence>
<keyword evidence="3" id="KW-0964">Secreted</keyword>
<evidence type="ECO:0000256" key="3">
    <source>
        <dbReference type="ARBA" id="ARBA00022525"/>
    </source>
</evidence>
<keyword evidence="6 10" id="KW-0732">Signal</keyword>
<dbReference type="InterPro" id="IPR001599">
    <property type="entry name" value="Macroglobln_a2"/>
</dbReference>
<evidence type="ECO:0000259" key="11">
    <source>
        <dbReference type="SMART" id="SM01360"/>
    </source>
</evidence>
<sequence>MRPIVETLWLLLGAAVLLSAGAARSPLAKRAFLQAQLPLSIVVTTPVELIGATADPVSVSGRQAITVVFSRPVIALGSDFGDASATKKVPFRLSCSVPGKSRWVTTTIFRFDPDVDWPTDLNCNLTWTAGLSTYDGAPLALGSVPVTRSLVTYPLTLSIGGVLSDLATNLTDGLWNPSTAPTPEVPFEVPPDGARGAAGCGLGSSRVVACGVSIAEGPKGTGPAVSFGVGPCQTAAPWIYGMADSATTTPAGLSLDVNTTCAEVVPTSPLKPNTSYLLRLPRGAVYSALAGPLRMDTSAAFGGLVPYRRLDLWLRHGLSTSAEDLATSIHICAPSNKTATCTDLAFGLSLVSRGKARLSVPDLAPGTQYRISVDQTDAVKDGFGQSLQASALTFWTAYVSYAFVTPDTPASVAVLEAGADGLASWPLVTHAPPPPNPWNGGWQPNYASSLSSWELDLSSDKIKSLVVKGVAQSYLGYMDLEALFGAPASRLDVPLALRSPGSGAGWAELQLPLGSAEGPSRARLVAACCDWRGKAMSPKLVLNSSLSLSIVLGGGSITAWVLDTAAGGGVAAGATVSIFSQPYDGYNSADPVLFAACTTNEDGICVVSALAKDPYTLNLAAFASAGGQFAFLPASGWTRQPEYAPSAFVGSLVADRAVIVPGDSLKVTGFVQSVSLDGLQLPATTYAVLEINGTTGSMHGEIPVPTDARMQKYAVSLRIPTVRVTAMDGNGVAVPLPLGPVPDVAIADGWEIVPYAALGFTVADPRPPTAELKVEVPPWVLPTAAITVQATAISYIGASVKDASISVVWRSSKASGLLTLVTDASGAASATIDLGSLPAANRSAVYDTVTLGAEWIGPTRERITQAASVKIADGPAQLAMQLSLTPDTPGIGFAVAATLTSNVDGSEIKGAPVTVTLRPAPNDPGAGATCADTPSCSTTAGAGFLATCQLALPCVGRFELKACAVVPGSAQPACVNQTLGRNASEWAAAPLSKHPEPSLTADKSTYAQGEQAKLVFQSPWPAARLLLLWGNNRKMVSMVVNTLPASSLFEVSIPLGAECAGGCVAFAVLSVPRLSAAQLPLPSPNQLPVSHLFDPRAPHLHTMTLALNVKPPNSLGVAVAVAAEAGGPTVLDVDGEEVVAIEPGAQAQITVTVTSAPGSDAAPLDPVEVTVYAVDEAFLDLLPYPLPQPEQDMVLRLAAEVYHFGTSAYLLAPGAVRAVYDKLMARLTGQDPWLPVETSVGTGASGAYLPYGYYQSRPNIPAVDVNDTNYLAAFSTALTQLPMAADLSGGGADMMAGMNDAAAKPAPAPAPSGAKNAATTTTTTTSVSVRSSSEFVVTPLFTAVAADAAGLATVTFTAPQNLGAFVIRAFASCGAAAKYGAAEGRLAVRRRLSLTPSVPRFVRVGDVFEAGVVVTVGSAPATISVVVLVEDADSSPLTLTGTTTKAATFAPGGGLQQEVRFSFSAAAIGTATLTFSASDGQPGGATDALKLTVPVEGKAGQQGDVWVATSFAIPPVDDTALVQWQEGMDLPSAVPGSGGCGGARRQGGRVVMAARAEPAVPPSWDTLHPHSCLTDPDSGLSLTAGVGYFPALASLYDNLLGQSEDDSTYPYGQLAMLWATLPAVWSYYGQASSAAQGAAVAKGFTDLAKLTHPSYGLQWTDYARWSSWSPSRADLDINTWALWLAAEHGAAAASSAGFGTEWATLAASSVPLWRAAVEQQIVVDAQQAQYAWDGVKGSYSDWHTLAWVRLVLGGDWVPMASDSIHNDLSLDKLINNSKSLARETRVVLSLVLQQMGDANPAPALVNATVMEVTSALRETRPSVVTFSYMRLTAGTSSVTIRAVAASVGTFVLPPIRASADDQPELMGLTAGGKFTVCAGCAGPTYGSPPPPPKPCPRDCNGNGVCNLKTGKCQCDPAFRKSDCSSVVA</sequence>
<dbReference type="OrthoDB" id="543368at2759"/>
<name>A0A2J8AI83_9CHLO</name>
<keyword evidence="4" id="KW-0645">Protease</keyword>
<dbReference type="GO" id="GO:0004866">
    <property type="term" value="F:endopeptidase inhibitor activity"/>
    <property type="evidence" value="ECO:0007669"/>
    <property type="project" value="InterPro"/>
</dbReference>
<comment type="caution">
    <text evidence="12">The sequence shown here is derived from an EMBL/GenBank/DDBJ whole genome shotgun (WGS) entry which is preliminary data.</text>
</comment>
<dbReference type="SMART" id="SM01360">
    <property type="entry name" value="A2M"/>
    <property type="match status" value="1"/>
</dbReference>
<proteinExistence type="predicted"/>
<feature type="chain" id="PRO_5014473901" description="Alpha-2-macroglobulin domain-containing protein" evidence="10">
    <location>
        <begin position="24"/>
        <end position="1928"/>
    </location>
</feature>
<dbReference type="Pfam" id="PF00207">
    <property type="entry name" value="A2M"/>
    <property type="match status" value="1"/>
</dbReference>
<evidence type="ECO:0000256" key="7">
    <source>
        <dbReference type="ARBA" id="ARBA00022801"/>
    </source>
</evidence>
<keyword evidence="5" id="KW-0479">Metal-binding</keyword>
<dbReference type="GO" id="GO:0005576">
    <property type="term" value="C:extracellular region"/>
    <property type="evidence" value="ECO:0007669"/>
    <property type="project" value="UniProtKB-SubCell"/>
</dbReference>
<dbReference type="GO" id="GO:0008237">
    <property type="term" value="F:metallopeptidase activity"/>
    <property type="evidence" value="ECO:0007669"/>
    <property type="project" value="UniProtKB-KW"/>
</dbReference>
<protein>
    <recommendedName>
        <fullName evidence="11">Alpha-2-macroglobulin domain-containing protein</fullName>
    </recommendedName>
</protein>
<feature type="signal peptide" evidence="10">
    <location>
        <begin position="1"/>
        <end position="23"/>
    </location>
</feature>
<gene>
    <name evidence="12" type="ORF">TSOC_000852</name>
</gene>
<accession>A0A2J8AI83</accession>
<dbReference type="PANTHER" id="PTHR13062">
    <property type="entry name" value="COLLAGENASE"/>
    <property type="match status" value="1"/>
</dbReference>
<dbReference type="PANTHER" id="PTHR13062:SF12">
    <property type="entry name" value="ALPHA-2-MACROGLOBULIN DOMAIN-CONTAINING PROTEIN"/>
    <property type="match status" value="1"/>
</dbReference>
<evidence type="ECO:0000256" key="5">
    <source>
        <dbReference type="ARBA" id="ARBA00022723"/>
    </source>
</evidence>
<evidence type="ECO:0000256" key="6">
    <source>
        <dbReference type="ARBA" id="ARBA00022729"/>
    </source>
</evidence>
<dbReference type="Gene3D" id="2.60.40.3710">
    <property type="match status" value="1"/>
</dbReference>
<evidence type="ECO:0000313" key="12">
    <source>
        <dbReference type="EMBL" id="PNH12233.1"/>
    </source>
</evidence>
<keyword evidence="9" id="KW-0482">Metalloprotease</keyword>
<keyword evidence="13" id="KW-1185">Reference proteome</keyword>
<evidence type="ECO:0000256" key="8">
    <source>
        <dbReference type="ARBA" id="ARBA00022833"/>
    </source>
</evidence>
<keyword evidence="8" id="KW-0862">Zinc</keyword>
<comment type="subcellular location">
    <subcellularLocation>
        <location evidence="2">Secreted</location>
    </subcellularLocation>
</comment>
<evidence type="ECO:0000256" key="9">
    <source>
        <dbReference type="ARBA" id="ARBA00023049"/>
    </source>
</evidence>
<feature type="domain" description="Alpha-2-macroglobulin" evidence="11">
    <location>
        <begin position="1338"/>
        <end position="1429"/>
    </location>
</feature>
<keyword evidence="7" id="KW-0378">Hydrolase</keyword>
<comment type="cofactor">
    <cofactor evidence="1">
        <name>Zn(2+)</name>
        <dbReference type="ChEBI" id="CHEBI:29105"/>
    </cofactor>
</comment>
<dbReference type="EMBL" id="PGGS01000012">
    <property type="protein sequence ID" value="PNH12233.1"/>
    <property type="molecule type" value="Genomic_DNA"/>
</dbReference>
<dbReference type="GO" id="GO:0046872">
    <property type="term" value="F:metal ion binding"/>
    <property type="evidence" value="ECO:0007669"/>
    <property type="project" value="UniProtKB-KW"/>
</dbReference>
<organism evidence="12 13">
    <name type="scientific">Tetrabaena socialis</name>
    <dbReference type="NCBI Taxonomy" id="47790"/>
    <lineage>
        <taxon>Eukaryota</taxon>
        <taxon>Viridiplantae</taxon>
        <taxon>Chlorophyta</taxon>
        <taxon>core chlorophytes</taxon>
        <taxon>Chlorophyceae</taxon>
        <taxon>CS clade</taxon>
        <taxon>Chlamydomonadales</taxon>
        <taxon>Tetrabaenaceae</taxon>
        <taxon>Tetrabaena</taxon>
    </lineage>
</organism>
<evidence type="ECO:0000313" key="13">
    <source>
        <dbReference type="Proteomes" id="UP000236333"/>
    </source>
</evidence>
<evidence type="ECO:0000256" key="10">
    <source>
        <dbReference type="SAM" id="SignalP"/>
    </source>
</evidence>
<evidence type="ECO:0000256" key="1">
    <source>
        <dbReference type="ARBA" id="ARBA00001947"/>
    </source>
</evidence>
<dbReference type="Proteomes" id="UP000236333">
    <property type="component" value="Unassembled WGS sequence"/>
</dbReference>
<dbReference type="Gene3D" id="2.10.25.10">
    <property type="entry name" value="Laminin"/>
    <property type="match status" value="1"/>
</dbReference>
<evidence type="ECO:0000256" key="4">
    <source>
        <dbReference type="ARBA" id="ARBA00022670"/>
    </source>
</evidence>